<dbReference type="RefSeq" id="WP_308728546.1">
    <property type="nucleotide sequence ID" value="NZ_JAJEQF010000029.1"/>
</dbReference>
<reference evidence="2 3" key="1">
    <citation type="submission" date="2021-10" db="EMBL/GenBank/DDBJ databases">
        <title>Anaerobic single-cell dispensing facilitates the cultivation of human gut bacteria.</title>
        <authorList>
            <person name="Afrizal A."/>
        </authorList>
    </citation>
    <scope>NUCLEOTIDE SEQUENCE [LARGE SCALE GENOMIC DNA]</scope>
    <source>
        <strain evidence="2 3">CLA-AA-H244</strain>
    </source>
</reference>
<protein>
    <submittedName>
        <fullName evidence="2">Uncharacterized protein</fullName>
    </submittedName>
</protein>
<gene>
    <name evidence="2" type="ORF">LKD45_10935</name>
</gene>
<name>A0AAE3DLE1_9FIRM</name>
<dbReference type="AlphaFoldDB" id="A0AAE3DLE1"/>
<feature type="region of interest" description="Disordered" evidence="1">
    <location>
        <begin position="30"/>
        <end position="86"/>
    </location>
</feature>
<evidence type="ECO:0000313" key="2">
    <source>
        <dbReference type="EMBL" id="MCC2168195.1"/>
    </source>
</evidence>
<dbReference type="Proteomes" id="UP001199355">
    <property type="component" value="Unassembled WGS sequence"/>
</dbReference>
<comment type="caution">
    <text evidence="2">The sequence shown here is derived from an EMBL/GenBank/DDBJ whole genome shotgun (WGS) entry which is preliminary data.</text>
</comment>
<proteinExistence type="predicted"/>
<feature type="compositionally biased region" description="Basic and acidic residues" evidence="1">
    <location>
        <begin position="74"/>
        <end position="86"/>
    </location>
</feature>
<sequence>MKKRMRRLNMVRYAASEAEAEELKEKGFVEDPIRKAAHTAQEGTEESGEEEAAPAEEVQTGEKKASGKGSNRGKAKETAEKDDSND</sequence>
<keyword evidence="3" id="KW-1185">Reference proteome</keyword>
<evidence type="ECO:0000313" key="3">
    <source>
        <dbReference type="Proteomes" id="UP001199355"/>
    </source>
</evidence>
<organism evidence="2 3">
    <name type="scientific">Gallintestinimicrobium propionicum</name>
    <dbReference type="NCBI Taxonomy" id="2981770"/>
    <lineage>
        <taxon>Bacteria</taxon>
        <taxon>Bacillati</taxon>
        <taxon>Bacillota</taxon>
        <taxon>Clostridia</taxon>
        <taxon>Lachnospirales</taxon>
        <taxon>Lachnospiraceae</taxon>
        <taxon>Gallintestinimicrobium</taxon>
    </lineage>
</organism>
<dbReference type="EMBL" id="JAJEQF010000029">
    <property type="protein sequence ID" value="MCC2168195.1"/>
    <property type="molecule type" value="Genomic_DNA"/>
</dbReference>
<evidence type="ECO:0000256" key="1">
    <source>
        <dbReference type="SAM" id="MobiDB-lite"/>
    </source>
</evidence>
<accession>A0AAE3DLE1</accession>
<feature type="compositionally biased region" description="Acidic residues" evidence="1">
    <location>
        <begin position="43"/>
        <end position="54"/>
    </location>
</feature>